<dbReference type="Gene3D" id="1.20.1560.10">
    <property type="entry name" value="ABC transporter type 1, transmembrane domain"/>
    <property type="match status" value="1"/>
</dbReference>
<feature type="transmembrane region" description="Helical" evidence="9">
    <location>
        <begin position="125"/>
        <end position="144"/>
    </location>
</feature>
<dbReference type="GO" id="GO:0005524">
    <property type="term" value="F:ATP binding"/>
    <property type="evidence" value="ECO:0007669"/>
    <property type="project" value="UniProtKB-KW"/>
</dbReference>
<dbReference type="PROSITE" id="PS50893">
    <property type="entry name" value="ABC_TRANSPORTER_2"/>
    <property type="match status" value="1"/>
</dbReference>
<dbReference type="PROSITE" id="PS50929">
    <property type="entry name" value="ABC_TM1F"/>
    <property type="match status" value="1"/>
</dbReference>
<name>A0A7V0I9G5_DESA2</name>
<dbReference type="AlphaFoldDB" id="A0A7V0I9G5"/>
<evidence type="ECO:0000256" key="3">
    <source>
        <dbReference type="ARBA" id="ARBA00022475"/>
    </source>
</evidence>
<feature type="transmembrane region" description="Helical" evidence="9">
    <location>
        <begin position="150"/>
        <end position="168"/>
    </location>
</feature>
<keyword evidence="6" id="KW-0067">ATP-binding</keyword>
<keyword evidence="5" id="KW-0547">Nucleotide-binding</keyword>
<dbReference type="SUPFAM" id="SSF90123">
    <property type="entry name" value="ABC transporter transmembrane region"/>
    <property type="match status" value="1"/>
</dbReference>
<reference evidence="12" key="1">
    <citation type="journal article" date="2020" name="mSystems">
        <title>Genome- and Community-Level Interaction Insights into Carbon Utilization and Element Cycling Functions of Hydrothermarchaeota in Hydrothermal Sediment.</title>
        <authorList>
            <person name="Zhou Z."/>
            <person name="Liu Y."/>
            <person name="Xu W."/>
            <person name="Pan J."/>
            <person name="Luo Z.H."/>
            <person name="Li M."/>
        </authorList>
    </citation>
    <scope>NUCLEOTIDE SEQUENCE [LARGE SCALE GENOMIC DNA]</scope>
    <source>
        <strain evidence="12">HyVt-113</strain>
    </source>
</reference>
<feature type="transmembrane region" description="Helical" evidence="9">
    <location>
        <begin position="12"/>
        <end position="38"/>
    </location>
</feature>
<keyword evidence="8 9" id="KW-0472">Membrane</keyword>
<dbReference type="InterPro" id="IPR039421">
    <property type="entry name" value="Type_1_exporter"/>
</dbReference>
<evidence type="ECO:0000259" key="10">
    <source>
        <dbReference type="PROSITE" id="PS50893"/>
    </source>
</evidence>
<accession>A0A7V0I9G5</accession>
<feature type="domain" description="ABC transmembrane type-1" evidence="11">
    <location>
        <begin position="14"/>
        <end position="291"/>
    </location>
</feature>
<dbReference type="GO" id="GO:0005886">
    <property type="term" value="C:plasma membrane"/>
    <property type="evidence" value="ECO:0007669"/>
    <property type="project" value="UniProtKB-SubCell"/>
</dbReference>
<dbReference type="InterPro" id="IPR017871">
    <property type="entry name" value="ABC_transporter-like_CS"/>
</dbReference>
<dbReference type="FunFam" id="3.40.50.300:FF:001444">
    <property type="entry name" value="ABC transporter ATP-binding protein"/>
    <property type="match status" value="1"/>
</dbReference>
<evidence type="ECO:0000256" key="9">
    <source>
        <dbReference type="SAM" id="Phobius"/>
    </source>
</evidence>
<dbReference type="Gene3D" id="3.40.50.300">
    <property type="entry name" value="P-loop containing nucleotide triphosphate hydrolases"/>
    <property type="match status" value="1"/>
</dbReference>
<dbReference type="InterPro" id="IPR010128">
    <property type="entry name" value="ATPase_T1SS_PrtD-like"/>
</dbReference>
<dbReference type="InterPro" id="IPR011527">
    <property type="entry name" value="ABC1_TM_dom"/>
</dbReference>
<keyword evidence="4 9" id="KW-0812">Transmembrane</keyword>
<evidence type="ECO:0000313" key="12">
    <source>
        <dbReference type="EMBL" id="HDD35179.1"/>
    </source>
</evidence>
<dbReference type="PANTHER" id="PTHR24221">
    <property type="entry name" value="ATP-BINDING CASSETTE SUB-FAMILY B"/>
    <property type="match status" value="1"/>
</dbReference>
<keyword evidence="3" id="KW-1003">Cell membrane</keyword>
<organism evidence="12">
    <name type="scientific">Desulfofervidus auxilii</name>
    <dbReference type="NCBI Taxonomy" id="1621989"/>
    <lineage>
        <taxon>Bacteria</taxon>
        <taxon>Pseudomonadati</taxon>
        <taxon>Thermodesulfobacteriota</taxon>
        <taxon>Candidatus Desulfofervidia</taxon>
        <taxon>Candidatus Desulfofervidales</taxon>
        <taxon>Candidatus Desulfofervidaceae</taxon>
        <taxon>Candidatus Desulfofervidus</taxon>
    </lineage>
</organism>
<dbReference type="GO" id="GO:0016887">
    <property type="term" value="F:ATP hydrolysis activity"/>
    <property type="evidence" value="ECO:0007669"/>
    <property type="project" value="InterPro"/>
</dbReference>
<comment type="caution">
    <text evidence="12">The sequence shown here is derived from an EMBL/GenBank/DDBJ whole genome shotgun (WGS) entry which is preliminary data.</text>
</comment>
<dbReference type="PANTHER" id="PTHR24221:SF248">
    <property type="entry name" value="ABC TRANSPORTER TRANSMEMBRANE REGION"/>
    <property type="match status" value="1"/>
</dbReference>
<dbReference type="SMART" id="SM00382">
    <property type="entry name" value="AAA"/>
    <property type="match status" value="1"/>
</dbReference>
<dbReference type="PROSITE" id="PS00211">
    <property type="entry name" value="ABC_TRANSPORTER_1"/>
    <property type="match status" value="1"/>
</dbReference>
<proteinExistence type="predicted"/>
<dbReference type="GO" id="GO:0034040">
    <property type="term" value="F:ATPase-coupled lipid transmembrane transporter activity"/>
    <property type="evidence" value="ECO:0007669"/>
    <property type="project" value="TreeGrafter"/>
</dbReference>
<evidence type="ECO:0000256" key="1">
    <source>
        <dbReference type="ARBA" id="ARBA00004651"/>
    </source>
</evidence>
<dbReference type="Pfam" id="PF00664">
    <property type="entry name" value="ABC_membrane"/>
    <property type="match status" value="1"/>
</dbReference>
<evidence type="ECO:0000256" key="6">
    <source>
        <dbReference type="ARBA" id="ARBA00022840"/>
    </source>
</evidence>
<keyword evidence="2" id="KW-0813">Transport</keyword>
<sequence>ELQEILWSYKKIFLWLFFFSAIINFFLIIPALYMFQIYDSVLTSRSTTTLLMLTIIVLFFYLIYSFLLWARSQILARLSKDFDEKLSNRTFQSVFNSIIQTGSTNSTQAFNDLTTLRQFLSGNPIFAFLDAPWCFIYVIVIFIIHPYLGIFSILSGLIVLSLTIYSEFTTRRSIQEANKLYREAQNILFTNFRNAEVIEAMGMHKNILSRWREKYNKMLNLQITTSEKAGRIDSFSRFIRISSQSLVLGFGAYLAIHNKITPGMMIMASILMGRALYPIDLMINSWKQFVSVRQSYRRLEELFSTYPPPPKRLPLPIPKGEIKAENVLVIPPGGKKEILKGVNFEARPGELIVIIGPTASGKSSLAKTLVGIWKPGYGSIKLDGADLSLYNKEHLGQYIGYLPQDIELFSGTIAENIARFGEINMELVVKAATIAGIHQMILGLPDGYETEIGDGGTYLSGGQRQRIALARAIYGEPVLIVLDEPNSNLDEEGEKALIQALLLLKKMNKTIFVISHKTNLLKLADKIMVIGGGTIQYFGERQKVLEALRKKALFASEKVLSKYQN</sequence>
<evidence type="ECO:0000256" key="8">
    <source>
        <dbReference type="ARBA" id="ARBA00023136"/>
    </source>
</evidence>
<feature type="non-terminal residue" evidence="12">
    <location>
        <position position="1"/>
    </location>
</feature>
<dbReference type="InterPro" id="IPR027417">
    <property type="entry name" value="P-loop_NTPase"/>
</dbReference>
<dbReference type="InterPro" id="IPR003439">
    <property type="entry name" value="ABC_transporter-like_ATP-bd"/>
</dbReference>
<dbReference type="InterPro" id="IPR036640">
    <property type="entry name" value="ABC1_TM_sf"/>
</dbReference>
<dbReference type="GO" id="GO:0030256">
    <property type="term" value="C:type I protein secretion system complex"/>
    <property type="evidence" value="ECO:0007669"/>
    <property type="project" value="InterPro"/>
</dbReference>
<keyword evidence="7 9" id="KW-1133">Transmembrane helix</keyword>
<gene>
    <name evidence="12" type="ORF">ENF30_00080</name>
</gene>
<evidence type="ECO:0000256" key="5">
    <source>
        <dbReference type="ARBA" id="ARBA00022741"/>
    </source>
</evidence>
<comment type="subcellular location">
    <subcellularLocation>
        <location evidence="1">Cell membrane</location>
        <topology evidence="1">Multi-pass membrane protein</topology>
    </subcellularLocation>
</comment>
<dbReference type="EMBL" id="DQWQ01000005">
    <property type="protein sequence ID" value="HDD35179.1"/>
    <property type="molecule type" value="Genomic_DNA"/>
</dbReference>
<feature type="domain" description="ABC transporter" evidence="10">
    <location>
        <begin position="322"/>
        <end position="557"/>
    </location>
</feature>
<evidence type="ECO:0000256" key="4">
    <source>
        <dbReference type="ARBA" id="ARBA00022692"/>
    </source>
</evidence>
<dbReference type="GO" id="GO:0030253">
    <property type="term" value="P:protein secretion by the type I secretion system"/>
    <property type="evidence" value="ECO:0007669"/>
    <property type="project" value="InterPro"/>
</dbReference>
<dbReference type="NCBIfam" id="TIGR01842">
    <property type="entry name" value="type_I_sec_PrtD"/>
    <property type="match status" value="1"/>
</dbReference>
<evidence type="ECO:0000259" key="11">
    <source>
        <dbReference type="PROSITE" id="PS50929"/>
    </source>
</evidence>
<dbReference type="InterPro" id="IPR003593">
    <property type="entry name" value="AAA+_ATPase"/>
</dbReference>
<evidence type="ECO:0000256" key="2">
    <source>
        <dbReference type="ARBA" id="ARBA00022448"/>
    </source>
</evidence>
<dbReference type="Proteomes" id="UP000885706">
    <property type="component" value="Unassembled WGS sequence"/>
</dbReference>
<evidence type="ECO:0000256" key="7">
    <source>
        <dbReference type="ARBA" id="ARBA00022989"/>
    </source>
</evidence>
<dbReference type="GO" id="GO:0140359">
    <property type="term" value="F:ABC-type transporter activity"/>
    <property type="evidence" value="ECO:0007669"/>
    <property type="project" value="InterPro"/>
</dbReference>
<dbReference type="Pfam" id="PF00005">
    <property type="entry name" value="ABC_tran"/>
    <property type="match status" value="1"/>
</dbReference>
<feature type="transmembrane region" description="Helical" evidence="9">
    <location>
        <begin position="50"/>
        <end position="70"/>
    </location>
</feature>
<protein>
    <submittedName>
        <fullName evidence="12">Type I secretion system permease/ATPase</fullName>
    </submittedName>
</protein>
<dbReference type="SUPFAM" id="SSF52540">
    <property type="entry name" value="P-loop containing nucleoside triphosphate hydrolases"/>
    <property type="match status" value="1"/>
</dbReference>